<comment type="similarity">
    <text evidence="3">Belongs to the 'phage' integrase family.</text>
</comment>
<sequence>MKTNTLLTVLTDYFMSYLPDVKGYSQNTITSYQYAFQLLYDFLLEEKGLPPEKITFKSLSSEIISKYLTWLEVNRGCSPATRNLRRTAISSFSKFALKKNLGEALQFHSSVAEIPPKNTHKNTDIKYFTKEEIAIILNMPDTGRAIGKRDVMLLSLLYASGARAQELCDLTLNDIYLGKETNIRLVGKGNKARLVTIPQNCAVMLKNYLESRNLDSSSPKDRLKHIFSSQTNEKMSISCVEEIVKKYVIKSKKAYPQLFKRKTYTPHSFRHSIAVHMLECGESLVVIKAFLGHTSIMTTTIYANVTPELANKYLRERGQALNDLELQNQYADHPTVGMLPFLSKQHRGR</sequence>
<evidence type="ECO:0000256" key="10">
    <source>
        <dbReference type="ARBA" id="ARBA00023306"/>
    </source>
</evidence>
<evidence type="ECO:0000259" key="12">
    <source>
        <dbReference type="PROSITE" id="PS51898"/>
    </source>
</evidence>
<dbReference type="Proteomes" id="UP000008550">
    <property type="component" value="Chromosome"/>
</dbReference>
<dbReference type="InterPro" id="IPR004107">
    <property type="entry name" value="Integrase_SAM-like_N"/>
</dbReference>
<dbReference type="Gene3D" id="1.10.150.130">
    <property type="match status" value="1"/>
</dbReference>
<dbReference type="GO" id="GO:0006310">
    <property type="term" value="P:DNA recombination"/>
    <property type="evidence" value="ECO:0007669"/>
    <property type="project" value="UniProtKB-KW"/>
</dbReference>
<evidence type="ECO:0000313" key="15">
    <source>
        <dbReference type="Proteomes" id="UP000008550"/>
    </source>
</evidence>
<dbReference type="GO" id="GO:0003677">
    <property type="term" value="F:DNA binding"/>
    <property type="evidence" value="ECO:0007669"/>
    <property type="project" value="UniProtKB-UniRule"/>
</dbReference>
<keyword evidence="7" id="KW-0229">DNA integration</keyword>
<comment type="subcellular location">
    <subcellularLocation>
        <location evidence="2">Cytoplasm</location>
    </subcellularLocation>
</comment>
<evidence type="ECO:0000256" key="11">
    <source>
        <dbReference type="PROSITE-ProRule" id="PRU01248"/>
    </source>
</evidence>
<dbReference type="SUPFAM" id="SSF56349">
    <property type="entry name" value="DNA breaking-rejoining enzymes"/>
    <property type="match status" value="1"/>
</dbReference>
<keyword evidence="4" id="KW-0963">Cytoplasm</keyword>
<accession>B0TG45</accession>
<dbReference type="GO" id="GO:0015074">
    <property type="term" value="P:DNA integration"/>
    <property type="evidence" value="ECO:0007669"/>
    <property type="project" value="UniProtKB-KW"/>
</dbReference>
<evidence type="ECO:0000256" key="1">
    <source>
        <dbReference type="ARBA" id="ARBA00003283"/>
    </source>
</evidence>
<protein>
    <submittedName>
        <fullName evidence="14">Phage recombinase</fullName>
    </submittedName>
</protein>
<proteinExistence type="inferred from homology"/>
<evidence type="ECO:0000256" key="5">
    <source>
        <dbReference type="ARBA" id="ARBA00022618"/>
    </source>
</evidence>
<dbReference type="Pfam" id="PF13495">
    <property type="entry name" value="Phage_int_SAM_4"/>
    <property type="match status" value="1"/>
</dbReference>
<feature type="domain" description="Core-binding (CB)" evidence="13">
    <location>
        <begin position="5"/>
        <end position="97"/>
    </location>
</feature>
<evidence type="ECO:0000256" key="2">
    <source>
        <dbReference type="ARBA" id="ARBA00004496"/>
    </source>
</evidence>
<feature type="domain" description="Tyr recombinase" evidence="12">
    <location>
        <begin position="123"/>
        <end position="315"/>
    </location>
</feature>
<dbReference type="GO" id="GO:0007059">
    <property type="term" value="P:chromosome segregation"/>
    <property type="evidence" value="ECO:0007669"/>
    <property type="project" value="UniProtKB-KW"/>
</dbReference>
<comment type="function">
    <text evidence="1">Site-specific tyrosine recombinase, which acts by catalyzing the cutting and rejoining of the recombining DNA molecules.</text>
</comment>
<dbReference type="STRING" id="498761.HM1_0597"/>
<dbReference type="EMBL" id="CP000930">
    <property type="protein sequence ID" value="ABZ83202.1"/>
    <property type="molecule type" value="Genomic_DNA"/>
</dbReference>
<keyword evidence="9" id="KW-0233">DNA recombination</keyword>
<evidence type="ECO:0000256" key="7">
    <source>
        <dbReference type="ARBA" id="ARBA00022908"/>
    </source>
</evidence>
<dbReference type="OrthoDB" id="9801717at2"/>
<keyword evidence="5" id="KW-0132">Cell division</keyword>
<keyword evidence="10" id="KW-0131">Cell cycle</keyword>
<dbReference type="PROSITE" id="PS51900">
    <property type="entry name" value="CB"/>
    <property type="match status" value="1"/>
</dbReference>
<dbReference type="PANTHER" id="PTHR30349">
    <property type="entry name" value="PHAGE INTEGRASE-RELATED"/>
    <property type="match status" value="1"/>
</dbReference>
<dbReference type="eggNOG" id="COG4974">
    <property type="taxonomic scope" value="Bacteria"/>
</dbReference>
<reference evidence="14 15" key="1">
    <citation type="journal article" date="2008" name="J. Bacteriol.">
        <title>The genome of Heliobacterium modesticaldum, a phototrophic representative of the Firmicutes containing the simplest photosynthetic apparatus.</title>
        <authorList>
            <person name="Sattley W.M."/>
            <person name="Madigan M.T."/>
            <person name="Swingley W.D."/>
            <person name="Cheung P.C."/>
            <person name="Clocksin K.M."/>
            <person name="Conrad A.L."/>
            <person name="Dejesa L.C."/>
            <person name="Honchak B.M."/>
            <person name="Jung D.O."/>
            <person name="Karbach L.E."/>
            <person name="Kurdoglu A."/>
            <person name="Lahiri S."/>
            <person name="Mastrian S.D."/>
            <person name="Page L.E."/>
            <person name="Taylor H.L."/>
            <person name="Wang Z.T."/>
            <person name="Raymond J."/>
            <person name="Chen M."/>
            <person name="Blankenship R.E."/>
            <person name="Touchman J.W."/>
        </authorList>
    </citation>
    <scope>NUCLEOTIDE SEQUENCE [LARGE SCALE GENOMIC DNA]</scope>
    <source>
        <strain evidence="15">ATCC 51547 / Ice1</strain>
    </source>
</reference>
<dbReference type="PROSITE" id="PS51898">
    <property type="entry name" value="TYR_RECOMBINASE"/>
    <property type="match status" value="1"/>
</dbReference>
<evidence type="ECO:0000313" key="14">
    <source>
        <dbReference type="EMBL" id="ABZ83202.1"/>
    </source>
</evidence>
<dbReference type="InterPro" id="IPR010998">
    <property type="entry name" value="Integrase_recombinase_N"/>
</dbReference>
<dbReference type="InterPro" id="IPR011010">
    <property type="entry name" value="DNA_brk_join_enz"/>
</dbReference>
<evidence type="ECO:0000256" key="8">
    <source>
        <dbReference type="ARBA" id="ARBA00023125"/>
    </source>
</evidence>
<keyword evidence="8 11" id="KW-0238">DNA-binding</keyword>
<dbReference type="HOGENOM" id="CLU_027562_9_1_9"/>
<dbReference type="GO" id="GO:0051301">
    <property type="term" value="P:cell division"/>
    <property type="evidence" value="ECO:0007669"/>
    <property type="project" value="UniProtKB-KW"/>
</dbReference>
<evidence type="ECO:0000256" key="4">
    <source>
        <dbReference type="ARBA" id="ARBA00022490"/>
    </source>
</evidence>
<keyword evidence="15" id="KW-1185">Reference proteome</keyword>
<dbReference type="InterPro" id="IPR002104">
    <property type="entry name" value="Integrase_catalytic"/>
</dbReference>
<dbReference type="GO" id="GO:0005737">
    <property type="term" value="C:cytoplasm"/>
    <property type="evidence" value="ECO:0007669"/>
    <property type="project" value="UniProtKB-SubCell"/>
</dbReference>
<keyword evidence="6" id="KW-0159">Chromosome partition</keyword>
<gene>
    <name evidence="14" type="ORF">HM1_0597</name>
</gene>
<dbReference type="InterPro" id="IPR013762">
    <property type="entry name" value="Integrase-like_cat_sf"/>
</dbReference>
<dbReference type="InterPro" id="IPR050090">
    <property type="entry name" value="Tyrosine_recombinase_XerCD"/>
</dbReference>
<dbReference type="AlphaFoldDB" id="B0TG45"/>
<organism evidence="14 15">
    <name type="scientific">Heliobacterium modesticaldum (strain ATCC 51547 / Ice1)</name>
    <dbReference type="NCBI Taxonomy" id="498761"/>
    <lineage>
        <taxon>Bacteria</taxon>
        <taxon>Bacillati</taxon>
        <taxon>Bacillota</taxon>
        <taxon>Clostridia</taxon>
        <taxon>Eubacteriales</taxon>
        <taxon>Heliobacteriaceae</taxon>
        <taxon>Heliomicrobium</taxon>
    </lineage>
</organism>
<name>B0TG45_HELMI</name>
<evidence type="ECO:0000256" key="9">
    <source>
        <dbReference type="ARBA" id="ARBA00023172"/>
    </source>
</evidence>
<dbReference type="PANTHER" id="PTHR30349:SF77">
    <property type="entry name" value="TYROSINE RECOMBINASE XERC"/>
    <property type="match status" value="1"/>
</dbReference>
<evidence type="ECO:0000256" key="3">
    <source>
        <dbReference type="ARBA" id="ARBA00008857"/>
    </source>
</evidence>
<evidence type="ECO:0000256" key="6">
    <source>
        <dbReference type="ARBA" id="ARBA00022829"/>
    </source>
</evidence>
<dbReference type="RefSeq" id="WP_012281356.1">
    <property type="nucleotide sequence ID" value="NC_010337.2"/>
</dbReference>
<dbReference type="Gene3D" id="1.10.443.10">
    <property type="entry name" value="Intergrase catalytic core"/>
    <property type="match status" value="1"/>
</dbReference>
<dbReference type="KEGG" id="hmo:HM1_0597"/>
<dbReference type="Pfam" id="PF00589">
    <property type="entry name" value="Phage_integrase"/>
    <property type="match status" value="1"/>
</dbReference>
<dbReference type="InterPro" id="IPR044068">
    <property type="entry name" value="CB"/>
</dbReference>
<evidence type="ECO:0000259" key="13">
    <source>
        <dbReference type="PROSITE" id="PS51900"/>
    </source>
</evidence>